<dbReference type="Proteomes" id="UP001194746">
    <property type="component" value="Unassembled WGS sequence"/>
</dbReference>
<evidence type="ECO:0000313" key="2">
    <source>
        <dbReference type="EMBL" id="KAF9886265.1"/>
    </source>
</evidence>
<feature type="compositionally biased region" description="Basic and acidic residues" evidence="1">
    <location>
        <begin position="238"/>
        <end position="266"/>
    </location>
</feature>
<feature type="compositionally biased region" description="Basic residues" evidence="1">
    <location>
        <begin position="670"/>
        <end position="687"/>
    </location>
</feature>
<feature type="compositionally biased region" description="Basic residues" evidence="1">
    <location>
        <begin position="698"/>
        <end position="722"/>
    </location>
</feature>
<reference evidence="2" key="1">
    <citation type="journal article" date="2019" name="Beilstein J. Org. Chem.">
        <title>Nanangenines: drimane sesquiterpenoids as the dominant metabolite cohort of a novel Australian fungus, Aspergillus nanangensis.</title>
        <authorList>
            <person name="Lacey H.J."/>
            <person name="Gilchrist C.L.M."/>
            <person name="Crombie A."/>
            <person name="Kalaitzis J.A."/>
            <person name="Vuong D."/>
            <person name="Rutledge P.J."/>
            <person name="Turner P."/>
            <person name="Pitt J.I."/>
            <person name="Lacey E."/>
            <person name="Chooi Y.H."/>
            <person name="Piggott A.M."/>
        </authorList>
    </citation>
    <scope>NUCLEOTIDE SEQUENCE</scope>
    <source>
        <strain evidence="2">MST-FP2251</strain>
    </source>
</reference>
<feature type="compositionally biased region" description="Basic and acidic residues" evidence="1">
    <location>
        <begin position="499"/>
        <end position="513"/>
    </location>
</feature>
<comment type="caution">
    <text evidence="2">The sequence shown here is derived from an EMBL/GenBank/DDBJ whole genome shotgun (WGS) entry which is preliminary data.</text>
</comment>
<feature type="compositionally biased region" description="Pro residues" evidence="1">
    <location>
        <begin position="177"/>
        <end position="188"/>
    </location>
</feature>
<feature type="region of interest" description="Disordered" evidence="1">
    <location>
        <begin position="1"/>
        <end position="24"/>
    </location>
</feature>
<keyword evidence="3" id="KW-1185">Reference proteome</keyword>
<evidence type="ECO:0000256" key="1">
    <source>
        <dbReference type="SAM" id="MobiDB-lite"/>
    </source>
</evidence>
<feature type="region of interest" description="Disordered" evidence="1">
    <location>
        <begin position="170"/>
        <end position="745"/>
    </location>
</feature>
<feature type="region of interest" description="Disordered" evidence="1">
    <location>
        <begin position="34"/>
        <end position="53"/>
    </location>
</feature>
<feature type="compositionally biased region" description="Low complexity" evidence="1">
    <location>
        <begin position="792"/>
        <end position="803"/>
    </location>
</feature>
<feature type="compositionally biased region" description="Low complexity" evidence="1">
    <location>
        <begin position="267"/>
        <end position="289"/>
    </location>
</feature>
<name>A0AAD4CGV9_ASPNN</name>
<feature type="compositionally biased region" description="Polar residues" evidence="1">
    <location>
        <begin position="320"/>
        <end position="366"/>
    </location>
</feature>
<dbReference type="EMBL" id="VCAU01000080">
    <property type="protein sequence ID" value="KAF9886265.1"/>
    <property type="molecule type" value="Genomic_DNA"/>
</dbReference>
<sequence>MSTLSAGDAQSTMPSDAQMKREAVPELVQLFQAQSASSATQGNGARDIFKAGHRRLRQLAQRQKKASDPRAKAEEASRQLLALQEEGFLPTSKAKRTAAKTSIDSTFSSSQSASNLSFKSTSRRDVESIGQPWLGDPLDRLHSHEPIGTQLSSLDLRDLTSFVEAAVSLPPQLDDVTPPPYQPSPHPEPALVNQGPEKLPVGKTSHESTGSEKQPLGRVEDVSSLPNHANRANPMDTTEDKKPGPLSVEEKQHSEAKQSEEGRRSVSAETQSSAVSSKSAAYSTPSSQSLKLFPDNLPPRVSSKAAWRISGVRPPGANRPQPTTGSPSVAVASGNTKTQTSGDGAPKTQVSDIPQPANRSLTNTPTYDRFPQHRSSRRPASLPLGSIHSFPLPAPMRPLPSLPEPVAGINTNHGPHIPANTQISSTKRRPGLQPPFSSGGDKSNTNCNNPDHSEMTPRPDTPSKILDGKQAGSTQKATSSKTNEPIQLGITPFVRTGKSRADRVRALKMKDMSASRIYLTGAENPPQGEQGQPSDSQSLSQKTEEVPSHTLSHGDGDKPSMNGPPKLTTELVSSPLSPPCLKLHHRSSNQQLAGQRSCSSPTRSTPACPGSDEGCSSLPASSRSSHISRCSSCRSSDAAADTKGLSVPPQYTRAETPIPSSDDECMGRSGKLRHPSQPVPKRRRHRPAAIVVGDHGARKMRSATKLSSHGHHRGPTTPRKVRSGGFDRLSPQSQHSQSTYVSQESLHNNHRSYVAGLEGRIAHLERQNKVLQAALLAALDLGDKPTLETLLSGSASSLSTPDTGRSFSSTTNPSSVDEPAGRDERYTRTTKSRIPYQPQNWIASPGSSRSSSYSSEDSDHVRELEDMIEDFDFSWVSDKSSLERPQRVGYRA</sequence>
<protein>
    <submittedName>
        <fullName evidence="2">Uncharacterized protein</fullName>
    </submittedName>
</protein>
<feature type="compositionally biased region" description="Pro residues" evidence="1">
    <location>
        <begin position="392"/>
        <end position="403"/>
    </location>
</feature>
<feature type="compositionally biased region" description="Basic and acidic residues" evidence="1">
    <location>
        <begin position="542"/>
        <end position="558"/>
    </location>
</feature>
<feature type="compositionally biased region" description="Polar residues" evidence="1">
    <location>
        <begin position="1"/>
        <end position="15"/>
    </location>
</feature>
<feature type="compositionally biased region" description="Low complexity" evidence="1">
    <location>
        <begin position="615"/>
        <end position="636"/>
    </location>
</feature>
<gene>
    <name evidence="2" type="ORF">FE257_011878</name>
</gene>
<feature type="compositionally biased region" description="Polar residues" evidence="1">
    <location>
        <begin position="730"/>
        <end position="745"/>
    </location>
</feature>
<feature type="compositionally biased region" description="Polar residues" evidence="1">
    <location>
        <begin position="805"/>
        <end position="815"/>
    </location>
</feature>
<feature type="compositionally biased region" description="Polar residues" evidence="1">
    <location>
        <begin position="34"/>
        <end position="43"/>
    </location>
</feature>
<feature type="compositionally biased region" description="Polar residues" evidence="1">
    <location>
        <begin position="471"/>
        <end position="485"/>
    </location>
</feature>
<feature type="region of interest" description="Disordered" evidence="1">
    <location>
        <begin position="101"/>
        <end position="141"/>
    </location>
</feature>
<feature type="compositionally biased region" description="Low complexity" evidence="1">
    <location>
        <begin position="844"/>
        <end position="855"/>
    </location>
</feature>
<feature type="compositionally biased region" description="Low complexity" evidence="1">
    <location>
        <begin position="102"/>
        <end position="120"/>
    </location>
</feature>
<proteinExistence type="predicted"/>
<organism evidence="2 3">
    <name type="scientific">Aspergillus nanangensis</name>
    <dbReference type="NCBI Taxonomy" id="2582783"/>
    <lineage>
        <taxon>Eukaryota</taxon>
        <taxon>Fungi</taxon>
        <taxon>Dikarya</taxon>
        <taxon>Ascomycota</taxon>
        <taxon>Pezizomycotina</taxon>
        <taxon>Eurotiomycetes</taxon>
        <taxon>Eurotiomycetidae</taxon>
        <taxon>Eurotiales</taxon>
        <taxon>Aspergillaceae</taxon>
        <taxon>Aspergillus</taxon>
        <taxon>Aspergillus subgen. Circumdati</taxon>
    </lineage>
</organism>
<evidence type="ECO:0000313" key="3">
    <source>
        <dbReference type="Proteomes" id="UP001194746"/>
    </source>
</evidence>
<feature type="compositionally biased region" description="Polar residues" evidence="1">
    <location>
        <begin position="588"/>
        <end position="605"/>
    </location>
</feature>
<reference evidence="2" key="2">
    <citation type="submission" date="2020-02" db="EMBL/GenBank/DDBJ databases">
        <authorList>
            <person name="Gilchrist C.L.M."/>
            <person name="Chooi Y.-H."/>
        </authorList>
    </citation>
    <scope>NUCLEOTIDE SEQUENCE</scope>
    <source>
        <strain evidence="2">MST-FP2251</strain>
    </source>
</reference>
<feature type="compositionally biased region" description="Polar residues" evidence="1">
    <location>
        <begin position="409"/>
        <end position="425"/>
    </location>
</feature>
<feature type="compositionally biased region" description="Polar residues" evidence="1">
    <location>
        <begin position="527"/>
        <end position="541"/>
    </location>
</feature>
<feature type="region of interest" description="Disordered" evidence="1">
    <location>
        <begin position="792"/>
        <end position="861"/>
    </location>
</feature>
<dbReference type="AlphaFoldDB" id="A0AAD4CGV9"/>
<feature type="compositionally biased region" description="Polar residues" evidence="1">
    <location>
        <begin position="440"/>
        <end position="450"/>
    </location>
</feature>
<accession>A0AAD4CGV9</accession>